<name>A0A939TAL7_9ACTN</name>
<protein>
    <recommendedName>
        <fullName evidence="1">DUF5753 domain-containing protein</fullName>
    </recommendedName>
</protein>
<dbReference type="Pfam" id="PF19054">
    <property type="entry name" value="DUF5753"/>
    <property type="match status" value="1"/>
</dbReference>
<evidence type="ECO:0000313" key="3">
    <source>
        <dbReference type="Proteomes" id="UP000669179"/>
    </source>
</evidence>
<accession>A0A939TAL7</accession>
<dbReference type="Proteomes" id="UP000669179">
    <property type="component" value="Unassembled WGS sequence"/>
</dbReference>
<gene>
    <name evidence="2" type="ORF">J4573_19075</name>
</gene>
<sequence length="110" mass="12042">MVESLLYRPVGGPEVMRGQLEMLLKAADLRSVTMQVIPQSAGFYRGLYGSFNGLTMERGDLAFVEAPGGRLIQGSTEVRDFGVLWAHIGASALPRNSSRDLPEKALQRYA</sequence>
<comment type="caution">
    <text evidence="2">The sequence shown here is derived from an EMBL/GenBank/DDBJ whole genome shotgun (WGS) entry which is preliminary data.</text>
</comment>
<evidence type="ECO:0000313" key="2">
    <source>
        <dbReference type="EMBL" id="MBO2449215.1"/>
    </source>
</evidence>
<reference evidence="2" key="1">
    <citation type="submission" date="2021-03" db="EMBL/GenBank/DDBJ databases">
        <authorList>
            <person name="Kanchanasin P."/>
            <person name="Saeng-In P."/>
            <person name="Phongsopitanun W."/>
            <person name="Yuki M."/>
            <person name="Kudo T."/>
            <person name="Ohkuma M."/>
            <person name="Tanasupawat S."/>
        </authorList>
    </citation>
    <scope>NUCLEOTIDE SEQUENCE</scope>
    <source>
        <strain evidence="2">GKU 128</strain>
    </source>
</reference>
<keyword evidence="3" id="KW-1185">Reference proteome</keyword>
<organism evidence="2 3">
    <name type="scientific">Actinomadura barringtoniae</name>
    <dbReference type="NCBI Taxonomy" id="1427535"/>
    <lineage>
        <taxon>Bacteria</taxon>
        <taxon>Bacillati</taxon>
        <taxon>Actinomycetota</taxon>
        <taxon>Actinomycetes</taxon>
        <taxon>Streptosporangiales</taxon>
        <taxon>Thermomonosporaceae</taxon>
        <taxon>Actinomadura</taxon>
    </lineage>
</organism>
<evidence type="ECO:0000259" key="1">
    <source>
        <dbReference type="Pfam" id="PF19054"/>
    </source>
</evidence>
<dbReference type="InterPro" id="IPR043917">
    <property type="entry name" value="DUF5753"/>
</dbReference>
<feature type="domain" description="DUF5753" evidence="1">
    <location>
        <begin position="3"/>
        <end position="101"/>
    </location>
</feature>
<proteinExistence type="predicted"/>
<dbReference type="AlphaFoldDB" id="A0A939TAL7"/>
<dbReference type="EMBL" id="JAGEOJ010000007">
    <property type="protein sequence ID" value="MBO2449215.1"/>
    <property type="molecule type" value="Genomic_DNA"/>
</dbReference>